<dbReference type="PANTHER" id="PTHR11782:SF127">
    <property type="entry name" value="NTPASE, ISOFORM F"/>
    <property type="match status" value="1"/>
</dbReference>
<sequence>MAARKSVFTVDGDLLNVTSPCVQEAAKGTPYKFAQNTYHVTGAPSKKGPAVDYQLCKSIIEGVVKTIYTDKPKDLLNQKIVAFSYFYDRAQDAGLVDSEWSDECEEGGDVTIKSFYEAAEKECSNTNYNELRPFKCLDLTYISVLLEQGFGLPVKTSVSLLNTIDGHEISWALGAAYHILQNGL</sequence>
<dbReference type="AlphaFoldDB" id="A0A6G0U1S8"/>
<proteinExistence type="inferred from homology"/>
<dbReference type="GO" id="GO:0016787">
    <property type="term" value="F:hydrolase activity"/>
    <property type="evidence" value="ECO:0007669"/>
    <property type="project" value="UniProtKB-KW"/>
</dbReference>
<gene>
    <name evidence="3" type="ORF">AGLY_002804</name>
</gene>
<dbReference type="EMBL" id="VYZN01000009">
    <property type="protein sequence ID" value="KAE9542893.1"/>
    <property type="molecule type" value="Genomic_DNA"/>
</dbReference>
<dbReference type="OrthoDB" id="6372431at2759"/>
<comment type="similarity">
    <text evidence="1">Belongs to the GDA1/CD39 NTPase family.</text>
</comment>
<evidence type="ECO:0000256" key="2">
    <source>
        <dbReference type="ARBA" id="ARBA00022801"/>
    </source>
</evidence>
<comment type="caution">
    <text evidence="3">The sequence shown here is derived from an EMBL/GenBank/DDBJ whole genome shotgun (WGS) entry which is preliminary data.</text>
</comment>
<dbReference type="InterPro" id="IPR000407">
    <property type="entry name" value="GDA1_CD39_NTPase"/>
</dbReference>
<reference evidence="3 4" key="1">
    <citation type="submission" date="2019-08" db="EMBL/GenBank/DDBJ databases">
        <title>The genome of the soybean aphid Biotype 1, its phylome, world population structure and adaptation to the North American continent.</title>
        <authorList>
            <person name="Giordano R."/>
            <person name="Donthu R.K."/>
            <person name="Hernandez A.G."/>
            <person name="Wright C.L."/>
            <person name="Zimin A.V."/>
        </authorList>
    </citation>
    <scope>NUCLEOTIDE SEQUENCE [LARGE SCALE GENOMIC DNA]</scope>
    <source>
        <tissue evidence="3">Whole aphids</tissue>
    </source>
</reference>
<evidence type="ECO:0000313" key="3">
    <source>
        <dbReference type="EMBL" id="KAE9542893.1"/>
    </source>
</evidence>
<name>A0A6G0U1S8_APHGL</name>
<organism evidence="3 4">
    <name type="scientific">Aphis glycines</name>
    <name type="common">Soybean aphid</name>
    <dbReference type="NCBI Taxonomy" id="307491"/>
    <lineage>
        <taxon>Eukaryota</taxon>
        <taxon>Metazoa</taxon>
        <taxon>Ecdysozoa</taxon>
        <taxon>Arthropoda</taxon>
        <taxon>Hexapoda</taxon>
        <taxon>Insecta</taxon>
        <taxon>Pterygota</taxon>
        <taxon>Neoptera</taxon>
        <taxon>Paraneoptera</taxon>
        <taxon>Hemiptera</taxon>
        <taxon>Sternorrhyncha</taxon>
        <taxon>Aphidomorpha</taxon>
        <taxon>Aphidoidea</taxon>
        <taxon>Aphididae</taxon>
        <taxon>Aphidini</taxon>
        <taxon>Aphis</taxon>
        <taxon>Aphis</taxon>
    </lineage>
</organism>
<keyword evidence="2" id="KW-0378">Hydrolase</keyword>
<keyword evidence="4" id="KW-1185">Reference proteome</keyword>
<evidence type="ECO:0000256" key="1">
    <source>
        <dbReference type="ARBA" id="ARBA00009283"/>
    </source>
</evidence>
<dbReference type="PANTHER" id="PTHR11782">
    <property type="entry name" value="ADENOSINE/GUANOSINE DIPHOSPHATASE"/>
    <property type="match status" value="1"/>
</dbReference>
<dbReference type="Pfam" id="PF01150">
    <property type="entry name" value="GDA1_CD39"/>
    <property type="match status" value="1"/>
</dbReference>
<evidence type="ECO:0000313" key="4">
    <source>
        <dbReference type="Proteomes" id="UP000475862"/>
    </source>
</evidence>
<dbReference type="Proteomes" id="UP000475862">
    <property type="component" value="Unassembled WGS sequence"/>
</dbReference>
<protein>
    <submittedName>
        <fullName evidence="3">Uncharacterized protein</fullName>
    </submittedName>
</protein>
<dbReference type="Gene3D" id="3.30.420.150">
    <property type="entry name" value="Exopolyphosphatase. Domain 2"/>
    <property type="match status" value="1"/>
</dbReference>
<accession>A0A6G0U1S8</accession>